<proteinExistence type="predicted"/>
<feature type="domain" description="Glycosyltransferase 2-like" evidence="1">
    <location>
        <begin position="6"/>
        <end position="100"/>
    </location>
</feature>
<dbReference type="EMBL" id="JBHRTR010000022">
    <property type="protein sequence ID" value="MFC3227343.1"/>
    <property type="molecule type" value="Genomic_DNA"/>
</dbReference>
<dbReference type="GO" id="GO:0016757">
    <property type="term" value="F:glycosyltransferase activity"/>
    <property type="evidence" value="ECO:0007669"/>
    <property type="project" value="UniProtKB-KW"/>
</dbReference>
<dbReference type="InterPro" id="IPR029044">
    <property type="entry name" value="Nucleotide-diphossugar_trans"/>
</dbReference>
<gene>
    <name evidence="2" type="ORF">ACFOGJ_08890</name>
</gene>
<comment type="caution">
    <text evidence="2">The sequence shown here is derived from an EMBL/GenBank/DDBJ whole genome shotgun (WGS) entry which is preliminary data.</text>
</comment>
<dbReference type="Proteomes" id="UP001595528">
    <property type="component" value="Unassembled WGS sequence"/>
</dbReference>
<keyword evidence="2" id="KW-0328">Glycosyltransferase</keyword>
<dbReference type="Pfam" id="PF00535">
    <property type="entry name" value="Glycos_transf_2"/>
    <property type="match status" value="1"/>
</dbReference>
<dbReference type="InterPro" id="IPR001173">
    <property type="entry name" value="Glyco_trans_2-like"/>
</dbReference>
<dbReference type="EC" id="2.4.-.-" evidence="2"/>
<keyword evidence="2" id="KW-0808">Transferase</keyword>
<name>A0ABV7KYE2_9PROT</name>
<evidence type="ECO:0000259" key="1">
    <source>
        <dbReference type="Pfam" id="PF00535"/>
    </source>
</evidence>
<sequence>MPDFTLIVPYYRNPQMLARQVEEWEKYPPGIRIMVVDDCSPEPAADVIGERRRVDIYRILDDIPWNRNGARNLGAKMALTEWIMHVDIDHVLPAESAARLRAKRLDSDRWYRFARYRVGAADETRRKDDLPDDCEFGPVKPHVDSYICPQWLYWTVGGYDEAYSGSLGGSAPFLSLMTKAAPVDVLADVPLHVHTRHSVPDASDTTLSRDRSRYDAIKAAQGVRKAVNPIRFRWQQVG</sequence>
<evidence type="ECO:0000313" key="2">
    <source>
        <dbReference type="EMBL" id="MFC3227343.1"/>
    </source>
</evidence>
<protein>
    <submittedName>
        <fullName evidence="2">Glycosyltransferase family 2 protein</fullName>
        <ecNumber evidence="2">2.4.-.-</ecNumber>
    </submittedName>
</protein>
<dbReference type="SUPFAM" id="SSF53448">
    <property type="entry name" value="Nucleotide-diphospho-sugar transferases"/>
    <property type="match status" value="1"/>
</dbReference>
<evidence type="ECO:0000313" key="3">
    <source>
        <dbReference type="Proteomes" id="UP001595528"/>
    </source>
</evidence>
<accession>A0ABV7KYE2</accession>
<dbReference type="CDD" id="cd00761">
    <property type="entry name" value="Glyco_tranf_GTA_type"/>
    <property type="match status" value="1"/>
</dbReference>
<reference evidence="3" key="1">
    <citation type="journal article" date="2019" name="Int. J. Syst. Evol. Microbiol.">
        <title>The Global Catalogue of Microorganisms (GCM) 10K type strain sequencing project: providing services to taxonomists for standard genome sequencing and annotation.</title>
        <authorList>
            <consortium name="The Broad Institute Genomics Platform"/>
            <consortium name="The Broad Institute Genome Sequencing Center for Infectious Disease"/>
            <person name="Wu L."/>
            <person name="Ma J."/>
        </authorList>
    </citation>
    <scope>NUCLEOTIDE SEQUENCE [LARGE SCALE GENOMIC DNA]</scope>
    <source>
        <strain evidence="3">KCTC 42964</strain>
    </source>
</reference>
<keyword evidence="3" id="KW-1185">Reference proteome</keyword>
<dbReference type="RefSeq" id="WP_379899508.1">
    <property type="nucleotide sequence ID" value="NZ_JBHRTR010000022.1"/>
</dbReference>
<dbReference type="Gene3D" id="3.90.550.10">
    <property type="entry name" value="Spore Coat Polysaccharide Biosynthesis Protein SpsA, Chain A"/>
    <property type="match status" value="1"/>
</dbReference>
<organism evidence="2 3">
    <name type="scientific">Marinibaculum pumilum</name>
    <dbReference type="NCBI Taxonomy" id="1766165"/>
    <lineage>
        <taxon>Bacteria</taxon>
        <taxon>Pseudomonadati</taxon>
        <taxon>Pseudomonadota</taxon>
        <taxon>Alphaproteobacteria</taxon>
        <taxon>Rhodospirillales</taxon>
        <taxon>Rhodospirillaceae</taxon>
        <taxon>Marinibaculum</taxon>
    </lineage>
</organism>